<organism evidence="2 3">
    <name type="scientific">Rhynocoris fuscipes</name>
    <dbReference type="NCBI Taxonomy" id="488301"/>
    <lineage>
        <taxon>Eukaryota</taxon>
        <taxon>Metazoa</taxon>
        <taxon>Ecdysozoa</taxon>
        <taxon>Arthropoda</taxon>
        <taxon>Hexapoda</taxon>
        <taxon>Insecta</taxon>
        <taxon>Pterygota</taxon>
        <taxon>Neoptera</taxon>
        <taxon>Paraneoptera</taxon>
        <taxon>Hemiptera</taxon>
        <taxon>Heteroptera</taxon>
        <taxon>Panheteroptera</taxon>
        <taxon>Cimicomorpha</taxon>
        <taxon>Reduviidae</taxon>
        <taxon>Harpactorinae</taxon>
        <taxon>Harpactorini</taxon>
        <taxon>Rhynocoris</taxon>
    </lineage>
</organism>
<dbReference type="Pfam" id="PF01593">
    <property type="entry name" value="Amino_oxidase"/>
    <property type="match status" value="1"/>
</dbReference>
<dbReference type="PANTHER" id="PTHR10742">
    <property type="entry name" value="FLAVIN MONOAMINE OXIDASE"/>
    <property type="match status" value="1"/>
</dbReference>
<proteinExistence type="predicted"/>
<dbReference type="InterPro" id="IPR050281">
    <property type="entry name" value="Flavin_monoamine_oxidase"/>
</dbReference>
<comment type="caution">
    <text evidence="2">The sequence shown here is derived from an EMBL/GenBank/DDBJ whole genome shotgun (WGS) entry which is preliminary data.</text>
</comment>
<dbReference type="GO" id="GO:0046592">
    <property type="term" value="F:polyamine oxidase activity"/>
    <property type="evidence" value="ECO:0007669"/>
    <property type="project" value="TreeGrafter"/>
</dbReference>
<reference evidence="2 3" key="1">
    <citation type="submission" date="2022-12" db="EMBL/GenBank/DDBJ databases">
        <title>Chromosome-level genome assembly of true bugs.</title>
        <authorList>
            <person name="Ma L."/>
            <person name="Li H."/>
        </authorList>
    </citation>
    <scope>NUCLEOTIDE SEQUENCE [LARGE SCALE GENOMIC DNA]</scope>
    <source>
        <strain evidence="2">Lab_2022b</strain>
    </source>
</reference>
<evidence type="ECO:0000313" key="3">
    <source>
        <dbReference type="Proteomes" id="UP001461498"/>
    </source>
</evidence>
<dbReference type="SUPFAM" id="SSF51905">
    <property type="entry name" value="FAD/NAD(P)-binding domain"/>
    <property type="match status" value="1"/>
</dbReference>
<dbReference type="InterPro" id="IPR036188">
    <property type="entry name" value="FAD/NAD-bd_sf"/>
</dbReference>
<sequence>MIKMLLGSRGIGNGFATIFRRYASFDRECTVPIELAKYLKCRKDVKLEMCIIDENMIDPCWDQPEVIIIGAGIAGLSAAERLTASGLHKFTVIEATHRAGGRIHSSWFGNVPVEIGASYIEGGNLANLAYTLASQESLLSSPPLRQDPFAGICMTSCGEDVPLYVSRAAQECFRGIVSRAADLYIDNRTAEECGTLHDYISKQIDYELASFPIMHRDLASRVMVSELIGLRNKIGSCLRRVSAKYFGSYAELSGGRVFIPTGMIGILAPLLRNMPDCENIRYCKPVSQIIWSSKIEYEDANKTKLRPRVQVVCCDGHVLKGDYVIVTLPLAFLKNHLGMFQPSLPEAKVNAINKLGVGHINQVYFEYSRPFWVWQEGSIRTCWRDDEIIDHNNWINSIALIEEVPSSQQILSVTVSDDGAKCIEELSEVRIAEDFTALLRKILNDPTIPYPANVLRSKWSSCPYSLGATTYIPLGSNAGHICDYGRPVPDECQSEVPVLFFAGEGTAVGAYGTIHGARQSGIREAEKIIDYTKKFQGKPGNKYADSVCEKEVMKA</sequence>
<keyword evidence="3" id="KW-1185">Reference proteome</keyword>
<dbReference type="PANTHER" id="PTHR10742:SF416">
    <property type="entry name" value="SPERMINE OXIDASE"/>
    <property type="match status" value="1"/>
</dbReference>
<dbReference type="Proteomes" id="UP001461498">
    <property type="component" value="Unassembled WGS sequence"/>
</dbReference>
<accession>A0AAW1D0A9</accession>
<protein>
    <recommendedName>
        <fullName evidence="1">Amine oxidase domain-containing protein</fullName>
    </recommendedName>
</protein>
<dbReference type="Gene3D" id="3.50.50.60">
    <property type="entry name" value="FAD/NAD(P)-binding domain"/>
    <property type="match status" value="1"/>
</dbReference>
<feature type="domain" description="Amine oxidase" evidence="1">
    <location>
        <begin position="73"/>
        <end position="529"/>
    </location>
</feature>
<evidence type="ECO:0000259" key="1">
    <source>
        <dbReference type="Pfam" id="PF01593"/>
    </source>
</evidence>
<gene>
    <name evidence="2" type="ORF">O3M35_012436</name>
</gene>
<dbReference type="SUPFAM" id="SSF54373">
    <property type="entry name" value="FAD-linked reductases, C-terminal domain"/>
    <property type="match status" value="1"/>
</dbReference>
<dbReference type="InterPro" id="IPR002937">
    <property type="entry name" value="Amino_oxidase"/>
</dbReference>
<dbReference type="AlphaFoldDB" id="A0AAW1D0A9"/>
<dbReference type="Gene3D" id="3.90.660.10">
    <property type="match status" value="1"/>
</dbReference>
<dbReference type="EMBL" id="JAPXFL010000009">
    <property type="protein sequence ID" value="KAK9501765.1"/>
    <property type="molecule type" value="Genomic_DNA"/>
</dbReference>
<evidence type="ECO:0000313" key="2">
    <source>
        <dbReference type="EMBL" id="KAK9501765.1"/>
    </source>
</evidence>
<name>A0AAW1D0A9_9HEMI</name>